<evidence type="ECO:0000256" key="6">
    <source>
        <dbReference type="ARBA" id="ARBA00023098"/>
    </source>
</evidence>
<keyword evidence="7 8" id="KW-0012">Acyltransferase</keyword>
<comment type="subcellular location">
    <subcellularLocation>
        <location evidence="8">Cytoplasm</location>
    </subcellularLocation>
</comment>
<evidence type="ECO:0000256" key="8">
    <source>
        <dbReference type="HAMAP-Rule" id="MF_00387"/>
    </source>
</evidence>
<gene>
    <name evidence="8" type="primary">lpxA</name>
    <name evidence="10" type="ORF">C0630_09075</name>
</gene>
<dbReference type="PROSITE" id="PS00101">
    <property type="entry name" value="HEXAPEP_TRANSFERASES"/>
    <property type="match status" value="1"/>
</dbReference>
<comment type="pathway">
    <text evidence="8">Glycolipid biosynthesis; lipid IV(A) biosynthesis; lipid IV(A) from (3R)-3-hydroxytetradecanoyl-[acyl-carrier-protein] and UDP-N-acetyl-alpha-D-glucosamine: step 1/6.</text>
</comment>
<evidence type="ECO:0000259" key="9">
    <source>
        <dbReference type="Pfam" id="PF13720"/>
    </source>
</evidence>
<dbReference type="NCBIfam" id="NF003657">
    <property type="entry name" value="PRK05289.1"/>
    <property type="match status" value="1"/>
</dbReference>
<evidence type="ECO:0000256" key="5">
    <source>
        <dbReference type="ARBA" id="ARBA00022737"/>
    </source>
</evidence>
<dbReference type="InterPro" id="IPR029098">
    <property type="entry name" value="Acetyltransf_C"/>
</dbReference>
<organism evidence="10 11">
    <name type="scientific">Sedimenticola selenatireducens</name>
    <dbReference type="NCBI Taxonomy" id="191960"/>
    <lineage>
        <taxon>Bacteria</taxon>
        <taxon>Pseudomonadati</taxon>
        <taxon>Pseudomonadota</taxon>
        <taxon>Gammaproteobacteria</taxon>
        <taxon>Chromatiales</taxon>
        <taxon>Sedimenticolaceae</taxon>
        <taxon>Sedimenticola</taxon>
    </lineage>
</organism>
<dbReference type="Proteomes" id="UP000235015">
    <property type="component" value="Unassembled WGS sequence"/>
</dbReference>
<evidence type="ECO:0000256" key="1">
    <source>
        <dbReference type="ARBA" id="ARBA00022490"/>
    </source>
</evidence>
<evidence type="ECO:0000256" key="2">
    <source>
        <dbReference type="ARBA" id="ARBA00022516"/>
    </source>
</evidence>
<name>A0A2N6CWN8_9GAMM</name>
<dbReference type="Gene3D" id="1.20.1180.10">
    <property type="entry name" value="Udp N-acetylglucosamine O-acyltransferase, C-terminal domain"/>
    <property type="match status" value="1"/>
</dbReference>
<sequence>MYRQGGWSGRRYCGNHVYCPGFCSLIDPKAAIDPSAELGEGVSVGPFSVIGAGVRIGKGTRIGPHAVIKGPTTIGEDNQIYQFASVGEDPQDKKYAGEETRLEIGDRNVIREFTTINRGTAQDAVATRIGNDNLLMAYTHVAHDCQLGDHIIMANAASLGGHVVIGDWAILGGFTMAHQFSHIGAHSFCAMGSVINKDIPPYVTVSGHPARTCGINSEGLRRRNFASQTIQQIKRGYKIIYKQQHTIEAALESLRLLEQDCPEIRLYIDFLEQSERGIAR</sequence>
<dbReference type="PANTHER" id="PTHR43480:SF1">
    <property type="entry name" value="ACYL-[ACYL-CARRIER-PROTEIN]--UDP-N-ACETYLGLUCOSAMINE O-ACYLTRANSFERASE, MITOCHONDRIAL-RELATED"/>
    <property type="match status" value="1"/>
</dbReference>
<keyword evidence="3 8" id="KW-0441">Lipid A biosynthesis</keyword>
<comment type="catalytic activity">
    <reaction evidence="8">
        <text>a (3R)-hydroxyacyl-[ACP] + UDP-N-acetyl-alpha-D-glucosamine = a UDP-3-O-[(3R)-3-hydroxyacyl]-N-acetyl-alpha-D-glucosamine + holo-[ACP]</text>
        <dbReference type="Rhea" id="RHEA:67812"/>
        <dbReference type="Rhea" id="RHEA-COMP:9685"/>
        <dbReference type="Rhea" id="RHEA-COMP:9945"/>
        <dbReference type="ChEBI" id="CHEBI:57705"/>
        <dbReference type="ChEBI" id="CHEBI:64479"/>
        <dbReference type="ChEBI" id="CHEBI:78827"/>
        <dbReference type="ChEBI" id="CHEBI:173225"/>
        <dbReference type="EC" id="2.3.1.129"/>
    </reaction>
</comment>
<dbReference type="GO" id="GO:0008780">
    <property type="term" value="F:acyl-[acyl-carrier-protein]-UDP-N-acetylglucosamine O-acyltransferase activity"/>
    <property type="evidence" value="ECO:0007669"/>
    <property type="project" value="UniProtKB-UniRule"/>
</dbReference>
<reference evidence="10 11" key="1">
    <citation type="submission" date="2017-11" db="EMBL/GenBank/DDBJ databases">
        <title>Genome-resolved metagenomics identifies genetic mobility, metabolic interactions, and unexpected diversity in perchlorate-reducing communities.</title>
        <authorList>
            <person name="Barnum T.P."/>
            <person name="Figueroa I.A."/>
            <person name="Carlstrom C.I."/>
            <person name="Lucas L.N."/>
            <person name="Engelbrektson A.L."/>
            <person name="Coates J.D."/>
        </authorList>
    </citation>
    <scope>NUCLEOTIDE SEQUENCE [LARGE SCALE GENOMIC DNA]</scope>
    <source>
        <strain evidence="10">BM301</strain>
    </source>
</reference>
<dbReference type="InterPro" id="IPR037157">
    <property type="entry name" value="Acetyltransf_C_sf"/>
</dbReference>
<feature type="domain" description="UDP N-acetylglucosamine O-acyltransferase C-terminal" evidence="9">
    <location>
        <begin position="198"/>
        <end position="278"/>
    </location>
</feature>
<dbReference type="InterPro" id="IPR010137">
    <property type="entry name" value="Lipid_A_LpxA"/>
</dbReference>
<dbReference type="InterPro" id="IPR011004">
    <property type="entry name" value="Trimer_LpxA-like_sf"/>
</dbReference>
<protein>
    <recommendedName>
        <fullName evidence="8">Acyl-[acyl-carrier-protein]--UDP-N-acetylglucosamine O-acyltransferase</fullName>
        <shortName evidence="8">UDP-N-acetylglucosamine acyltransferase</shortName>
        <ecNumber evidence="8">2.3.1.129</ecNumber>
    </recommendedName>
</protein>
<comment type="subunit">
    <text evidence="8">Homotrimer.</text>
</comment>
<dbReference type="GO" id="GO:0009245">
    <property type="term" value="P:lipid A biosynthetic process"/>
    <property type="evidence" value="ECO:0007669"/>
    <property type="project" value="UniProtKB-UniRule"/>
</dbReference>
<keyword evidence="1 8" id="KW-0963">Cytoplasm</keyword>
<evidence type="ECO:0000256" key="7">
    <source>
        <dbReference type="ARBA" id="ARBA00023315"/>
    </source>
</evidence>
<dbReference type="NCBIfam" id="TIGR01852">
    <property type="entry name" value="lipid_A_lpxA"/>
    <property type="match status" value="1"/>
</dbReference>
<dbReference type="SUPFAM" id="SSF51161">
    <property type="entry name" value="Trimeric LpxA-like enzymes"/>
    <property type="match status" value="1"/>
</dbReference>
<dbReference type="Gene3D" id="2.160.10.10">
    <property type="entry name" value="Hexapeptide repeat proteins"/>
    <property type="match status" value="1"/>
</dbReference>
<evidence type="ECO:0000313" key="10">
    <source>
        <dbReference type="EMBL" id="PLX61688.1"/>
    </source>
</evidence>
<keyword evidence="5 8" id="KW-0677">Repeat</keyword>
<comment type="similarity">
    <text evidence="8">Belongs to the transferase hexapeptide repeat family. LpxA subfamily.</text>
</comment>
<proteinExistence type="inferred from homology"/>
<dbReference type="InterPro" id="IPR001451">
    <property type="entry name" value="Hexapep"/>
</dbReference>
<comment type="function">
    <text evidence="8">Involved in the biosynthesis of lipid A, a phosphorylated glycolipid that anchors the lipopolysaccharide to the outer membrane of the cell.</text>
</comment>
<dbReference type="GO" id="GO:0016020">
    <property type="term" value="C:membrane"/>
    <property type="evidence" value="ECO:0007669"/>
    <property type="project" value="GOC"/>
</dbReference>
<evidence type="ECO:0000256" key="3">
    <source>
        <dbReference type="ARBA" id="ARBA00022556"/>
    </source>
</evidence>
<dbReference type="Pfam" id="PF00132">
    <property type="entry name" value="Hexapep"/>
    <property type="match status" value="1"/>
</dbReference>
<dbReference type="PIRSF" id="PIRSF000456">
    <property type="entry name" value="UDP-GlcNAc_acltr"/>
    <property type="match status" value="1"/>
</dbReference>
<dbReference type="Pfam" id="PF13720">
    <property type="entry name" value="Acetyltransf_11"/>
    <property type="match status" value="1"/>
</dbReference>
<keyword evidence="2 8" id="KW-0444">Lipid biosynthesis</keyword>
<dbReference type="PANTHER" id="PTHR43480">
    <property type="entry name" value="ACYL-[ACYL-CARRIER-PROTEIN]--UDP-N-ACETYLGLUCOSAMINE O-ACYLTRANSFERASE"/>
    <property type="match status" value="1"/>
</dbReference>
<keyword evidence="6 8" id="KW-0443">Lipid metabolism</keyword>
<comment type="caution">
    <text evidence="10">The sequence shown here is derived from an EMBL/GenBank/DDBJ whole genome shotgun (WGS) entry which is preliminary data.</text>
</comment>
<dbReference type="InterPro" id="IPR018357">
    <property type="entry name" value="Hexapep_transf_CS"/>
</dbReference>
<dbReference type="HAMAP" id="MF_00387">
    <property type="entry name" value="LpxA"/>
    <property type="match status" value="1"/>
</dbReference>
<dbReference type="EC" id="2.3.1.129" evidence="8"/>
<evidence type="ECO:0000256" key="4">
    <source>
        <dbReference type="ARBA" id="ARBA00022679"/>
    </source>
</evidence>
<dbReference type="EMBL" id="PKUN01000010">
    <property type="protein sequence ID" value="PLX61688.1"/>
    <property type="molecule type" value="Genomic_DNA"/>
</dbReference>
<dbReference type="UniPathway" id="UPA00359">
    <property type="reaction ID" value="UER00477"/>
</dbReference>
<evidence type="ECO:0000313" key="11">
    <source>
        <dbReference type="Proteomes" id="UP000235015"/>
    </source>
</evidence>
<keyword evidence="4 8" id="KW-0808">Transferase</keyword>
<dbReference type="CDD" id="cd03351">
    <property type="entry name" value="LbH_UDP-GlcNAc_AT"/>
    <property type="match status" value="1"/>
</dbReference>
<dbReference type="GO" id="GO:0005737">
    <property type="term" value="C:cytoplasm"/>
    <property type="evidence" value="ECO:0007669"/>
    <property type="project" value="UniProtKB-SubCell"/>
</dbReference>
<accession>A0A2N6CWN8</accession>
<dbReference type="STRING" id="1111735.GCA_000428045_03843"/>
<dbReference type="AlphaFoldDB" id="A0A2N6CWN8"/>